<dbReference type="PATRIC" id="fig|1045004.4.peg.299"/>
<keyword evidence="3" id="KW-1185">Reference proteome</keyword>
<organism evidence="2 3">
    <name type="scientific">Oenococcus kitaharae DSM 17330</name>
    <dbReference type="NCBI Taxonomy" id="1045004"/>
    <lineage>
        <taxon>Bacteria</taxon>
        <taxon>Bacillati</taxon>
        <taxon>Bacillota</taxon>
        <taxon>Bacilli</taxon>
        <taxon>Lactobacillales</taxon>
        <taxon>Lactobacillaceae</taxon>
        <taxon>Oenococcus</taxon>
    </lineage>
</organism>
<protein>
    <submittedName>
        <fullName evidence="2">Uncharacterized protein</fullName>
    </submittedName>
</protein>
<evidence type="ECO:0000313" key="2">
    <source>
        <dbReference type="EMBL" id="EHN58421.1"/>
    </source>
</evidence>
<evidence type="ECO:0000256" key="1">
    <source>
        <dbReference type="SAM" id="Phobius"/>
    </source>
</evidence>
<dbReference type="EMBL" id="AFVZ01000001">
    <property type="protein sequence ID" value="EHN58421.1"/>
    <property type="molecule type" value="Genomic_DNA"/>
</dbReference>
<proteinExistence type="predicted"/>
<reference evidence="2 3" key="1">
    <citation type="journal article" date="2012" name="PLoS ONE">
        <title>Functional divergence in the genus oenococcus as predicted by genome sequencing of the newly-described species, Oenococcus kitaharae.</title>
        <authorList>
            <person name="Borneman A.R."/>
            <person name="McCarthy J.M."/>
            <person name="Chambers P.J."/>
            <person name="Bartowsky E.J."/>
        </authorList>
    </citation>
    <scope>NUCLEOTIDE SEQUENCE [LARGE SCALE GENOMIC DNA]</scope>
    <source>
        <strain evidence="3">DSM17330</strain>
    </source>
</reference>
<dbReference type="RefSeq" id="WP_007744685.1">
    <property type="nucleotide sequence ID" value="NZ_CM001398.1"/>
</dbReference>
<dbReference type="eggNOG" id="ENOG50308MJ">
    <property type="taxonomic scope" value="Bacteria"/>
</dbReference>
<keyword evidence="1" id="KW-1133">Transmembrane helix</keyword>
<dbReference type="STRING" id="336988.NT96_04675"/>
<dbReference type="Proteomes" id="UP000004959">
    <property type="component" value="Chromosome"/>
</dbReference>
<sequence length="258" mass="28295">MRSSKKASLIAFIIIVLGLFGLLSYNFLSQRISQNAARNYVPKVKKVGKAGQSNNYINRNPAKAITLTGPIDSKTIADMKVIPGFYDAHLTGGTTQYFNMDGLTPQLDEQGLLLIGNLTTSLEAGRTIQLTPTKFSPLKKQGDSYVITNPGNYLPDVQIPVGSYHVTYEGKMSVQEPHATDGKPGTNLSLELTKYDGSTVMQSVEKDHFLVGLYKGPSKHDAGMKEGLLRVQKNRLIRVSMTNVIDPNLKILLTPIKK</sequence>
<accession>G9WIX2</accession>
<name>G9WIX2_9LACO</name>
<comment type="caution">
    <text evidence="2">The sequence shown here is derived from an EMBL/GenBank/DDBJ whole genome shotgun (WGS) entry which is preliminary data.</text>
</comment>
<dbReference type="OrthoDB" id="1650483at2"/>
<keyword evidence="1" id="KW-0812">Transmembrane</keyword>
<feature type="transmembrane region" description="Helical" evidence="1">
    <location>
        <begin position="7"/>
        <end position="28"/>
    </location>
</feature>
<dbReference type="HOGENOM" id="CLU_1077044_0_0_9"/>
<dbReference type="AlphaFoldDB" id="G9WIX2"/>
<keyword evidence="1" id="KW-0472">Membrane</keyword>
<gene>
    <name evidence="2" type="ORF">OKIT_0297</name>
</gene>
<evidence type="ECO:0000313" key="3">
    <source>
        <dbReference type="Proteomes" id="UP000004959"/>
    </source>
</evidence>